<comment type="cofactor">
    <cofactor evidence="5">
        <name>Mg(2+)</name>
        <dbReference type="ChEBI" id="CHEBI:18420"/>
    </cofactor>
</comment>
<feature type="binding site" evidence="5">
    <location>
        <position position="106"/>
    </location>
    <ligand>
        <name>Mg(2+)</name>
        <dbReference type="ChEBI" id="CHEBI:18420"/>
    </ligand>
</feature>
<comment type="similarity">
    <text evidence="5">Belongs to the PINc/VapC protein family.</text>
</comment>
<evidence type="ECO:0000313" key="8">
    <source>
        <dbReference type="Proteomes" id="UP001295463"/>
    </source>
</evidence>
<keyword evidence="8" id="KW-1185">Reference proteome</keyword>
<dbReference type="HAMAP" id="MF_00265">
    <property type="entry name" value="VapC_Nob1"/>
    <property type="match status" value="1"/>
</dbReference>
<dbReference type="EC" id="3.1.-.-" evidence="5"/>
<dbReference type="InterPro" id="IPR039018">
    <property type="entry name" value="VapC20-like"/>
</dbReference>
<dbReference type="Gene3D" id="3.40.50.1010">
    <property type="entry name" value="5'-nuclease"/>
    <property type="match status" value="1"/>
</dbReference>
<comment type="function">
    <text evidence="5">Toxic component of a toxin-antitoxin (TA) system. An RNase.</text>
</comment>
<dbReference type="EMBL" id="OW150024">
    <property type="protein sequence ID" value="CAH2030836.1"/>
    <property type="molecule type" value="Genomic_DNA"/>
</dbReference>
<dbReference type="GO" id="GO:0016787">
    <property type="term" value="F:hydrolase activity"/>
    <property type="evidence" value="ECO:0007669"/>
    <property type="project" value="UniProtKB-KW"/>
</dbReference>
<dbReference type="InterPro" id="IPR002716">
    <property type="entry name" value="PIN_dom"/>
</dbReference>
<dbReference type="RefSeq" id="WP_305731708.1">
    <property type="nucleotide sequence ID" value="NZ_OW150024.1"/>
</dbReference>
<evidence type="ECO:0000256" key="1">
    <source>
        <dbReference type="ARBA" id="ARBA00022649"/>
    </source>
</evidence>
<keyword evidence="5" id="KW-0460">Magnesium</keyword>
<dbReference type="InterPro" id="IPR029060">
    <property type="entry name" value="PIN-like_dom_sf"/>
</dbReference>
<keyword evidence="4 5" id="KW-0378">Hydrolase</keyword>
<evidence type="ECO:0000259" key="6">
    <source>
        <dbReference type="Pfam" id="PF01850"/>
    </source>
</evidence>
<dbReference type="PANTHER" id="PTHR42188:SF1">
    <property type="entry name" value="23S RRNA-SPECIFIC ENDONUCLEASE VAPC20"/>
    <property type="match status" value="1"/>
</dbReference>
<organism evidence="7 8">
    <name type="scientific">Trichlorobacter ammonificans</name>
    <dbReference type="NCBI Taxonomy" id="2916410"/>
    <lineage>
        <taxon>Bacteria</taxon>
        <taxon>Pseudomonadati</taxon>
        <taxon>Thermodesulfobacteriota</taxon>
        <taxon>Desulfuromonadia</taxon>
        <taxon>Geobacterales</taxon>
        <taxon>Geobacteraceae</taxon>
        <taxon>Trichlorobacter</taxon>
    </lineage>
</organism>
<keyword evidence="1 5" id="KW-1277">Toxin-antitoxin system</keyword>
<name>A0ABM9D741_9BACT</name>
<evidence type="ECO:0000256" key="5">
    <source>
        <dbReference type="HAMAP-Rule" id="MF_00265"/>
    </source>
</evidence>
<feature type="binding site" evidence="5">
    <location>
        <position position="13"/>
    </location>
    <ligand>
        <name>Mg(2+)</name>
        <dbReference type="ChEBI" id="CHEBI:18420"/>
    </ligand>
</feature>
<evidence type="ECO:0000313" key="7">
    <source>
        <dbReference type="EMBL" id="CAH2030836.1"/>
    </source>
</evidence>
<keyword evidence="2 5" id="KW-0540">Nuclease</keyword>
<evidence type="ECO:0000256" key="2">
    <source>
        <dbReference type="ARBA" id="ARBA00022722"/>
    </source>
</evidence>
<gene>
    <name evidence="5 7" type="primary">vapC</name>
    <name evidence="7" type="ORF">GEAMG1_1022</name>
</gene>
<sequence length="146" mass="16202">MAKVISLAPVVMDTGIIYALADRRDAWHHRAVAWLGSFKGRLVVPVTVVPEACYLLNTHLFPDAEAAFVRSLATGELKLEQVDEADMARALELLTTYADANIGLVDATVVAVAERLKAATILTTDHRHFFLIRPKHRERFLLEPEG</sequence>
<dbReference type="InterPro" id="IPR022907">
    <property type="entry name" value="VapC_family"/>
</dbReference>
<keyword evidence="3 5" id="KW-0479">Metal-binding</keyword>
<keyword evidence="5" id="KW-0800">Toxin</keyword>
<dbReference type="Pfam" id="PF01850">
    <property type="entry name" value="PIN"/>
    <property type="match status" value="1"/>
</dbReference>
<evidence type="ECO:0000256" key="3">
    <source>
        <dbReference type="ARBA" id="ARBA00022723"/>
    </source>
</evidence>
<dbReference type="Proteomes" id="UP001295463">
    <property type="component" value="Chromosome"/>
</dbReference>
<reference evidence="7 8" key="1">
    <citation type="submission" date="2022-03" db="EMBL/GenBank/DDBJ databases">
        <authorList>
            <person name="Koch H."/>
        </authorList>
    </citation>
    <scope>NUCLEOTIDE SEQUENCE [LARGE SCALE GENOMIC DNA]</scope>
    <source>
        <strain evidence="7 8">G1</strain>
    </source>
</reference>
<dbReference type="PANTHER" id="PTHR42188">
    <property type="entry name" value="23S RRNA-SPECIFIC ENDONUCLEASE VAPC20"/>
    <property type="match status" value="1"/>
</dbReference>
<accession>A0ABM9D741</accession>
<evidence type="ECO:0000256" key="4">
    <source>
        <dbReference type="ARBA" id="ARBA00022801"/>
    </source>
</evidence>
<proteinExistence type="inferred from homology"/>
<protein>
    <recommendedName>
        <fullName evidence="5">Ribonuclease VapC</fullName>
        <shortName evidence="5">RNase VapC</shortName>
        <ecNumber evidence="5">3.1.-.-</ecNumber>
    </recommendedName>
    <alternativeName>
        <fullName evidence="5">Toxin VapC</fullName>
    </alternativeName>
</protein>
<feature type="domain" description="PIN" evidence="6">
    <location>
        <begin position="10"/>
        <end position="127"/>
    </location>
</feature>
<dbReference type="SUPFAM" id="SSF88723">
    <property type="entry name" value="PIN domain-like"/>
    <property type="match status" value="1"/>
</dbReference>